<sequence length="94" mass="10644">MDSFSTNNGGTSIPWTYKTWIANFKGVDLPIGDLAKSIEKDPYFPKVDSFGTLLEHISDDDFLAIVHEHVSPKVRKSQIIETFCTVWAFYLSSK</sequence>
<dbReference type="Gene3D" id="1.10.150.260">
    <property type="entry name" value="YozE SAM-like"/>
    <property type="match status" value="1"/>
</dbReference>
<proteinExistence type="predicted"/>
<protein>
    <submittedName>
        <fullName evidence="1">Uncharacterized protein</fullName>
    </submittedName>
</protein>
<dbReference type="OrthoDB" id="2300711at2"/>
<evidence type="ECO:0000313" key="2">
    <source>
        <dbReference type="Proteomes" id="UP000027936"/>
    </source>
</evidence>
<dbReference type="InterPro" id="IPR036806">
    <property type="entry name" value="YozE_SAM-like_sf"/>
</dbReference>
<dbReference type="AlphaFoldDB" id="A0A072NTA5"/>
<name>A0A072NTA5_SCHAZ</name>
<reference evidence="1 2" key="1">
    <citation type="submission" date="2014-04" db="EMBL/GenBank/DDBJ databases">
        <title>Draft genome sequence of Bacillus azotoformans MEV2011, a (co-) denitrifying strain unable to grow in the presence of oxygen.</title>
        <authorList>
            <person name="Nielsen M."/>
            <person name="Schreiber L."/>
            <person name="Finster K."/>
            <person name="Schramm A."/>
        </authorList>
    </citation>
    <scope>NUCLEOTIDE SEQUENCE [LARGE SCALE GENOMIC DNA]</scope>
    <source>
        <strain evidence="1 2">MEV2011</strain>
    </source>
</reference>
<dbReference type="EMBL" id="JJRY01000001">
    <property type="protein sequence ID" value="KEF40462.1"/>
    <property type="molecule type" value="Genomic_DNA"/>
</dbReference>
<evidence type="ECO:0000313" key="1">
    <source>
        <dbReference type="EMBL" id="KEF40462.1"/>
    </source>
</evidence>
<organism evidence="1 2">
    <name type="scientific">Schinkia azotoformans MEV2011</name>
    <dbReference type="NCBI Taxonomy" id="1348973"/>
    <lineage>
        <taxon>Bacteria</taxon>
        <taxon>Bacillati</taxon>
        <taxon>Bacillota</taxon>
        <taxon>Bacilli</taxon>
        <taxon>Bacillales</taxon>
        <taxon>Bacillaceae</taxon>
        <taxon>Calidifontibacillus/Schinkia group</taxon>
        <taxon>Schinkia</taxon>
    </lineage>
</organism>
<gene>
    <name evidence="1" type="ORF">M670_00488</name>
</gene>
<comment type="caution">
    <text evidence="1">The sequence shown here is derived from an EMBL/GenBank/DDBJ whole genome shotgun (WGS) entry which is preliminary data.</text>
</comment>
<dbReference type="SUPFAM" id="SSF140652">
    <property type="entry name" value="YozE-like"/>
    <property type="match status" value="1"/>
</dbReference>
<accession>A0A072NTA5</accession>
<dbReference type="Proteomes" id="UP000027936">
    <property type="component" value="Unassembled WGS sequence"/>
</dbReference>
<dbReference type="RefSeq" id="WP_035192894.1">
    <property type="nucleotide sequence ID" value="NZ_JJRY01000001.1"/>
</dbReference>
<dbReference type="PATRIC" id="fig|1348973.3.peg.475"/>